<dbReference type="Proteomes" id="UP000199729">
    <property type="component" value="Chromosome"/>
</dbReference>
<dbReference type="RefSeq" id="WP_089415961.1">
    <property type="nucleotide sequence ID" value="NZ_CP022423.1"/>
</dbReference>
<name>A0A221KCV6_VITFI</name>
<protein>
    <recommendedName>
        <fullName evidence="3">Roadblock/LAMTOR2 domain-containing protein</fullName>
    </recommendedName>
</protein>
<dbReference type="KEGG" id="vff:VITFI_CDS0889"/>
<organism evidence="1 2">
    <name type="scientific">Vitreoscilla filiformis</name>
    <dbReference type="NCBI Taxonomy" id="63"/>
    <lineage>
        <taxon>Bacteria</taxon>
        <taxon>Pseudomonadati</taxon>
        <taxon>Pseudomonadota</taxon>
        <taxon>Betaproteobacteria</taxon>
        <taxon>Neisseriales</taxon>
        <taxon>Neisseriaceae</taxon>
        <taxon>Vitreoscilla</taxon>
    </lineage>
</organism>
<evidence type="ECO:0000313" key="2">
    <source>
        <dbReference type="Proteomes" id="UP000199729"/>
    </source>
</evidence>
<gene>
    <name evidence="1" type="ORF">VITFI_CDS0889</name>
</gene>
<proteinExistence type="predicted"/>
<dbReference type="AlphaFoldDB" id="A0A221KCV6"/>
<accession>A0A221KCV6</accession>
<sequence>MPLDQQLAKAVASVPECLAGGYVDLTTGMLLSLKTVDSHPRDVIDLVAAATADLFQGQNVSMIETLFKRARGLPEDNGHHYFQEIIINSDNLVHLFLRGKRYPDYVLVLVCRKSANLGMALTKARLSMPQIEAVV</sequence>
<reference evidence="1 2" key="1">
    <citation type="submission" date="2017-07" db="EMBL/GenBank/DDBJ databases">
        <title>Complete Genome Sequence of the cosmetic ferment Vitreoscilla filiformis (ATCC15551).</title>
        <authorList>
            <person name="Contreras S."/>
            <person name="Sagory-Zalkind P."/>
            <person name="Blanquart H."/>
            <person name="Iltis A."/>
            <person name="Morand S.C."/>
        </authorList>
    </citation>
    <scope>NUCLEOTIDE SEQUENCE [LARGE SCALE GENOMIC DNA]</scope>
    <source>
        <strain evidence="1 2">ATCC 15551</strain>
    </source>
</reference>
<keyword evidence="2" id="KW-1185">Reference proteome</keyword>
<dbReference type="OrthoDB" id="3531601at2"/>
<dbReference type="EMBL" id="CP022423">
    <property type="protein sequence ID" value="ASM76667.1"/>
    <property type="molecule type" value="Genomic_DNA"/>
</dbReference>
<evidence type="ECO:0000313" key="1">
    <source>
        <dbReference type="EMBL" id="ASM76667.1"/>
    </source>
</evidence>
<evidence type="ECO:0008006" key="3">
    <source>
        <dbReference type="Google" id="ProtNLM"/>
    </source>
</evidence>